<name>A0A2T9YNP5_9FUNG</name>
<evidence type="ECO:0000256" key="15">
    <source>
        <dbReference type="ARBA" id="ARBA00023136"/>
    </source>
</evidence>
<keyword evidence="9" id="KW-0378">Hydrolase</keyword>
<evidence type="ECO:0000256" key="5">
    <source>
        <dbReference type="ARBA" id="ARBA00011137"/>
    </source>
</evidence>
<gene>
    <name evidence="21" type="ORF">BB561_002904</name>
</gene>
<sequence>MIKDKPSNTANNPLNQCKNESRKALSARNTSIFLYFKVFVVVICLTLTVLQYSTINLARIINKKLFVQPELNTTDNDQFELQLSDVYLQHLPSQKSNLTYFADNSDYSSDKLPFLLKRWSANTPAATSSSNSNKNYQNIRPRLYPLELVKRTSKYAYSTADTHTNTYKKLYTTTNNVPQNKISALWGQSKSKTASMLEFYRKNFLSSQVGARTSYWDTKSLNASMAVLRTPIIDTDYNFPKSAIRSTGWKYRIEDGLLFPNVSHKPTLLGIARMAANAYIPKKSDDWETIGDPWLNDGFGWDDNGLRGHVFTTRDKNIAVISFKGTSASIFSRGDKSTSRNDRFNDNRLFSCCCAKVDFSWTPVCDCNVSKHKCSMTCLQKSLIGEDLYLYAAVKIFIETTIKYPDAYILLTGHSLGGSIASLLGLTFGIPAVAFEAPGELLAAKRLLLPMPPRFTMERLPTWHIGHNTDPIYIGSCNGQSSGCYYAGYAMESKCHLGKQCVYDTAKYLNWNVDIRHHRIVDLIYYVLEPWGKPNSKTKMPICQLEKNCKDCSDWNFTD</sequence>
<evidence type="ECO:0000256" key="16">
    <source>
        <dbReference type="ARBA" id="ARBA00023180"/>
    </source>
</evidence>
<dbReference type="GO" id="GO:0034727">
    <property type="term" value="P:piecemeal microautophagy of the nucleus"/>
    <property type="evidence" value="ECO:0007669"/>
    <property type="project" value="TreeGrafter"/>
</dbReference>
<organism evidence="21 22">
    <name type="scientific">Smittium simulii</name>
    <dbReference type="NCBI Taxonomy" id="133385"/>
    <lineage>
        <taxon>Eukaryota</taxon>
        <taxon>Fungi</taxon>
        <taxon>Fungi incertae sedis</taxon>
        <taxon>Zoopagomycota</taxon>
        <taxon>Kickxellomycotina</taxon>
        <taxon>Harpellomycetes</taxon>
        <taxon>Harpellales</taxon>
        <taxon>Legeriomycetaceae</taxon>
        <taxon>Smittium</taxon>
    </lineage>
</organism>
<evidence type="ECO:0000256" key="8">
    <source>
        <dbReference type="ARBA" id="ARBA00022753"/>
    </source>
</evidence>
<protein>
    <recommendedName>
        <fullName evidence="6">triacylglycerol lipase</fullName>
        <ecNumber evidence="6">3.1.1.3</ecNumber>
    </recommendedName>
    <alternativeName>
        <fullName evidence="18">Autophagy-related protein 15</fullName>
    </alternativeName>
</protein>
<comment type="subcellular location">
    <subcellularLocation>
        <location evidence="3">Endosome</location>
        <location evidence="3">Multivesicular body membrane</location>
        <topology evidence="3">Single-pass type II membrane protein</topology>
    </subcellularLocation>
    <subcellularLocation>
        <location evidence="2">Prevacuolar compartment membrane</location>
        <topology evidence="2">Single-pass type II membrane protein</topology>
    </subcellularLocation>
</comment>
<dbReference type="GO" id="GO:0004806">
    <property type="term" value="F:triacylglycerol lipase activity"/>
    <property type="evidence" value="ECO:0007669"/>
    <property type="project" value="UniProtKB-EC"/>
</dbReference>
<dbReference type="GO" id="GO:0046461">
    <property type="term" value="P:neutral lipid catabolic process"/>
    <property type="evidence" value="ECO:0007669"/>
    <property type="project" value="TreeGrafter"/>
</dbReference>
<evidence type="ECO:0000256" key="4">
    <source>
        <dbReference type="ARBA" id="ARBA00010701"/>
    </source>
</evidence>
<dbReference type="GO" id="GO:0006660">
    <property type="term" value="P:phosphatidylserine catabolic process"/>
    <property type="evidence" value="ECO:0007669"/>
    <property type="project" value="TreeGrafter"/>
</dbReference>
<evidence type="ECO:0000256" key="11">
    <source>
        <dbReference type="ARBA" id="ARBA00022968"/>
    </source>
</evidence>
<evidence type="ECO:0000256" key="14">
    <source>
        <dbReference type="ARBA" id="ARBA00023098"/>
    </source>
</evidence>
<evidence type="ECO:0000256" key="2">
    <source>
        <dbReference type="ARBA" id="ARBA00004270"/>
    </source>
</evidence>
<dbReference type="InterPro" id="IPR002921">
    <property type="entry name" value="Fungal_lipase-type"/>
</dbReference>
<proteinExistence type="inferred from homology"/>
<dbReference type="STRING" id="133385.A0A2T9YNP5"/>
<dbReference type="EC" id="3.1.1.3" evidence="6"/>
<keyword evidence="12 19" id="KW-1133">Transmembrane helix</keyword>
<keyword evidence="14" id="KW-0443">Lipid metabolism</keyword>
<keyword evidence="22" id="KW-1185">Reference proteome</keyword>
<dbReference type="Pfam" id="PF01764">
    <property type="entry name" value="Lipase_3"/>
    <property type="match status" value="1"/>
</dbReference>
<feature type="transmembrane region" description="Helical" evidence="19">
    <location>
        <begin position="32"/>
        <end position="52"/>
    </location>
</feature>
<keyword evidence="15 19" id="KW-0472">Membrane</keyword>
<evidence type="ECO:0000256" key="10">
    <source>
        <dbReference type="ARBA" id="ARBA00022963"/>
    </source>
</evidence>
<evidence type="ECO:0000256" key="12">
    <source>
        <dbReference type="ARBA" id="ARBA00022989"/>
    </source>
</evidence>
<dbReference type="InterPro" id="IPR029058">
    <property type="entry name" value="AB_hydrolase_fold"/>
</dbReference>
<dbReference type="AlphaFoldDB" id="A0A2T9YNP5"/>
<evidence type="ECO:0000256" key="19">
    <source>
        <dbReference type="SAM" id="Phobius"/>
    </source>
</evidence>
<evidence type="ECO:0000256" key="3">
    <source>
        <dbReference type="ARBA" id="ARBA00004343"/>
    </source>
</evidence>
<evidence type="ECO:0000256" key="17">
    <source>
        <dbReference type="ARBA" id="ARBA00024663"/>
    </source>
</evidence>
<keyword evidence="11" id="KW-0735">Signal-anchor</keyword>
<keyword evidence="10" id="KW-0442">Lipid degradation</keyword>
<evidence type="ECO:0000256" key="18">
    <source>
        <dbReference type="ARBA" id="ARBA00029828"/>
    </source>
</evidence>
<dbReference type="GO" id="GO:0034496">
    <property type="term" value="P:multivesicular body membrane disassembly"/>
    <property type="evidence" value="ECO:0007669"/>
    <property type="project" value="TreeGrafter"/>
</dbReference>
<evidence type="ECO:0000313" key="21">
    <source>
        <dbReference type="EMBL" id="PVU93973.1"/>
    </source>
</evidence>
<comment type="function">
    <text evidence="17">Lipase which is essential for lysis of subvacuolar cytoplasm to vacuole targeted bodies and intravacuolar autophagic bodies. Involved in the lysis of intravacuolar multivesicular body (MVB) vesicles. The intravacuolar membrane disintegration by ATG15 is critical to life span extension.</text>
</comment>
<dbReference type="PANTHER" id="PTHR47175:SF2">
    <property type="entry name" value="LIPASE ATG15-RELATED"/>
    <property type="match status" value="1"/>
</dbReference>
<keyword evidence="7 19" id="KW-0812">Transmembrane</keyword>
<dbReference type="PANTHER" id="PTHR47175">
    <property type="entry name" value="LIPASE ATG15-RELATED"/>
    <property type="match status" value="1"/>
</dbReference>
<evidence type="ECO:0000256" key="7">
    <source>
        <dbReference type="ARBA" id="ARBA00022692"/>
    </source>
</evidence>
<evidence type="ECO:0000256" key="9">
    <source>
        <dbReference type="ARBA" id="ARBA00022801"/>
    </source>
</evidence>
<comment type="catalytic activity">
    <reaction evidence="1">
        <text>a triacylglycerol + H2O = a diacylglycerol + a fatty acid + H(+)</text>
        <dbReference type="Rhea" id="RHEA:12044"/>
        <dbReference type="ChEBI" id="CHEBI:15377"/>
        <dbReference type="ChEBI" id="CHEBI:15378"/>
        <dbReference type="ChEBI" id="CHEBI:17855"/>
        <dbReference type="ChEBI" id="CHEBI:18035"/>
        <dbReference type="ChEBI" id="CHEBI:28868"/>
        <dbReference type="EC" id="3.1.1.3"/>
    </reaction>
</comment>
<comment type="subunit">
    <text evidence="5">Binds to both phosphatidylinositol (PI) and phosphatidylinositol 3,5-bisphosphate (PIP2).</text>
</comment>
<evidence type="ECO:0000259" key="20">
    <source>
        <dbReference type="Pfam" id="PF01764"/>
    </source>
</evidence>
<keyword evidence="13" id="KW-0072">Autophagy</keyword>
<reference evidence="21 22" key="1">
    <citation type="journal article" date="2018" name="MBio">
        <title>Comparative Genomics Reveals the Core Gene Toolbox for the Fungus-Insect Symbiosis.</title>
        <authorList>
            <person name="Wang Y."/>
            <person name="Stata M."/>
            <person name="Wang W."/>
            <person name="Stajich J.E."/>
            <person name="White M.M."/>
            <person name="Moncalvo J.M."/>
        </authorList>
    </citation>
    <scope>NUCLEOTIDE SEQUENCE [LARGE SCALE GENOMIC DNA]</scope>
    <source>
        <strain evidence="21 22">SWE-8-4</strain>
    </source>
</reference>
<dbReference type="Gene3D" id="3.40.50.1820">
    <property type="entry name" value="alpha/beta hydrolase"/>
    <property type="match status" value="1"/>
</dbReference>
<dbReference type="Proteomes" id="UP000245383">
    <property type="component" value="Unassembled WGS sequence"/>
</dbReference>
<dbReference type="InterPro" id="IPR050805">
    <property type="entry name" value="ATG15_Lipase"/>
</dbReference>
<accession>A0A2T9YNP5</accession>
<comment type="caution">
    <text evidence="21">The sequence shown here is derived from an EMBL/GenBank/DDBJ whole genome shotgun (WGS) entry which is preliminary data.</text>
</comment>
<evidence type="ECO:0000313" key="22">
    <source>
        <dbReference type="Proteomes" id="UP000245383"/>
    </source>
</evidence>
<dbReference type="GO" id="GO:0005775">
    <property type="term" value="C:vacuolar lumen"/>
    <property type="evidence" value="ECO:0007669"/>
    <property type="project" value="TreeGrafter"/>
</dbReference>
<dbReference type="EMBL" id="MBFR01000106">
    <property type="protein sequence ID" value="PVU93973.1"/>
    <property type="molecule type" value="Genomic_DNA"/>
</dbReference>
<evidence type="ECO:0000256" key="6">
    <source>
        <dbReference type="ARBA" id="ARBA00013279"/>
    </source>
</evidence>
<dbReference type="OrthoDB" id="58570at2759"/>
<dbReference type="GO" id="GO:0004620">
    <property type="term" value="F:phospholipase activity"/>
    <property type="evidence" value="ECO:0007669"/>
    <property type="project" value="TreeGrafter"/>
</dbReference>
<feature type="domain" description="Fungal lipase-type" evidence="20">
    <location>
        <begin position="400"/>
        <end position="426"/>
    </location>
</feature>
<comment type="similarity">
    <text evidence="4">Belongs to the AB hydrolase superfamily. Lipase family.</text>
</comment>
<dbReference type="GO" id="GO:0032585">
    <property type="term" value="C:multivesicular body membrane"/>
    <property type="evidence" value="ECO:0007669"/>
    <property type="project" value="UniProtKB-SubCell"/>
</dbReference>
<dbReference type="SUPFAM" id="SSF53474">
    <property type="entry name" value="alpha/beta-Hydrolases"/>
    <property type="match status" value="1"/>
</dbReference>
<dbReference type="CDD" id="cd00519">
    <property type="entry name" value="Lipase_3"/>
    <property type="match status" value="1"/>
</dbReference>
<evidence type="ECO:0000256" key="13">
    <source>
        <dbReference type="ARBA" id="ARBA00023006"/>
    </source>
</evidence>
<evidence type="ECO:0000256" key="1">
    <source>
        <dbReference type="ARBA" id="ARBA00001024"/>
    </source>
</evidence>
<keyword evidence="16" id="KW-0325">Glycoprotein</keyword>
<keyword evidence="8" id="KW-0967">Endosome</keyword>